<dbReference type="AlphaFoldDB" id="W9JHY9"/>
<name>W9JHY9_FUSOX</name>
<dbReference type="Proteomes" id="UP000030766">
    <property type="component" value="Unassembled WGS sequence"/>
</dbReference>
<dbReference type="VEuPathDB" id="FungiDB:FOZG_17347"/>
<dbReference type="EMBL" id="JH717916">
    <property type="protein sequence ID" value="EWZ29058.1"/>
    <property type="molecule type" value="Genomic_DNA"/>
</dbReference>
<reference evidence="1" key="1">
    <citation type="submission" date="2011-06" db="EMBL/GenBank/DDBJ databases">
        <title>The Genome Sequence of Fusarium oxysporum Fo47.</title>
        <authorList>
            <consortium name="The Broad Institute Genome Sequencing Platform"/>
            <person name="Ma L.-J."/>
            <person name="Gale L.R."/>
            <person name="Schwartz D.C."/>
            <person name="Zhou S."/>
            <person name="Corby-Kistler H."/>
            <person name="Young S.K."/>
            <person name="Zeng Q."/>
            <person name="Gargeya S."/>
            <person name="Fitzgerald M."/>
            <person name="Haas B."/>
            <person name="Abouelleil A."/>
            <person name="Alvarado L."/>
            <person name="Arachchi H.M."/>
            <person name="Berlin A."/>
            <person name="Brown A."/>
            <person name="Chapman S.B."/>
            <person name="Chen Z."/>
            <person name="Dunbar C."/>
            <person name="Freedman E."/>
            <person name="Gearin G."/>
            <person name="Gellesch M."/>
            <person name="Goldberg J."/>
            <person name="Griggs A."/>
            <person name="Gujja S."/>
            <person name="Heiman D."/>
            <person name="Howarth C."/>
            <person name="Larson L."/>
            <person name="Lui A."/>
            <person name="MacDonald P.J.P."/>
            <person name="Mehta T."/>
            <person name="Montmayeur A."/>
            <person name="Murphy C."/>
            <person name="Neiman D."/>
            <person name="Pearson M."/>
            <person name="Priest M."/>
            <person name="Roberts A."/>
            <person name="Saif S."/>
            <person name="Shea T."/>
            <person name="Shenoy N."/>
            <person name="Sisk P."/>
            <person name="Stolte C."/>
            <person name="Sykes S."/>
            <person name="Wortman J."/>
            <person name="Nusbaum C."/>
            <person name="Birren B."/>
        </authorList>
    </citation>
    <scope>NUCLEOTIDE SEQUENCE [LARGE SCALE GENOMIC DNA]</scope>
    <source>
        <strain evidence="1">Fo47</strain>
    </source>
</reference>
<dbReference type="HOGENOM" id="CLU_1517933_0_0_1"/>
<protein>
    <submittedName>
        <fullName evidence="1">Uncharacterized protein</fullName>
    </submittedName>
</protein>
<sequence>MNRFQFHTKQYPGAVQFFDKFGIDIHLISKYPKDVWHCLPTYTTNSLGSPSLSAPLLISISSWSILTAASISSASLNTPARSGLLFPFGTLIQLLMHSHASTILAGMLLLSHLTCRLAPEKICSASVDMGGMQNMSIAIRQRRGKFSRWVGSSHHCKAVCCPIPTCEPCEVSSKPGH</sequence>
<organism evidence="1">
    <name type="scientific">Fusarium oxysporum Fo47</name>
    <dbReference type="NCBI Taxonomy" id="660027"/>
    <lineage>
        <taxon>Eukaryota</taxon>
        <taxon>Fungi</taxon>
        <taxon>Dikarya</taxon>
        <taxon>Ascomycota</taxon>
        <taxon>Pezizomycotina</taxon>
        <taxon>Sordariomycetes</taxon>
        <taxon>Hypocreomycetidae</taxon>
        <taxon>Hypocreales</taxon>
        <taxon>Nectriaceae</taxon>
        <taxon>Fusarium</taxon>
        <taxon>Fusarium oxysporum species complex</taxon>
    </lineage>
</organism>
<reference evidence="1" key="2">
    <citation type="submission" date="2012-06" db="EMBL/GenBank/DDBJ databases">
        <title>Annotation of the Genome Sequence of Fusarium oxysporum Fo47.</title>
        <authorList>
            <consortium name="The Broad Institute Genomics Platform"/>
            <person name="Ma L.-J."/>
            <person name="Corby-Kistler H."/>
            <person name="Broz K."/>
            <person name="Gale L.R."/>
            <person name="Jonkers W."/>
            <person name="O'Donnell K."/>
            <person name="Ploetz R."/>
            <person name="Steinberg C."/>
            <person name="Schwartz D.C."/>
            <person name="VanEtten H."/>
            <person name="Zhou S."/>
            <person name="Young S.K."/>
            <person name="Zeng Q."/>
            <person name="Gargeya S."/>
            <person name="Fitzgerald M."/>
            <person name="Abouelleil A."/>
            <person name="Alvarado L."/>
            <person name="Chapman S.B."/>
            <person name="Gainer-Dewar J."/>
            <person name="Goldberg J."/>
            <person name="Griggs A."/>
            <person name="Gujja S."/>
            <person name="Hansen M."/>
            <person name="Howarth C."/>
            <person name="Imamovic A."/>
            <person name="Ireland A."/>
            <person name="Larimer J."/>
            <person name="McCowan C."/>
            <person name="Murphy C."/>
            <person name="Pearson M."/>
            <person name="Poon T.W."/>
            <person name="Priest M."/>
            <person name="Roberts A."/>
            <person name="Saif S."/>
            <person name="Shea T."/>
            <person name="Sykes S."/>
            <person name="Wortman J."/>
            <person name="Nusbaum C."/>
            <person name="Birren B."/>
        </authorList>
    </citation>
    <scope>NUCLEOTIDE SEQUENCE</scope>
    <source>
        <strain evidence="1">Fo47</strain>
    </source>
</reference>
<evidence type="ECO:0000313" key="1">
    <source>
        <dbReference type="EMBL" id="EWZ29058.1"/>
    </source>
</evidence>
<gene>
    <name evidence="1" type="ORF">FOZG_17347</name>
</gene>
<accession>W9JHY9</accession>
<proteinExistence type="predicted"/>